<evidence type="ECO:0000256" key="3">
    <source>
        <dbReference type="ARBA" id="ARBA00022691"/>
    </source>
</evidence>
<evidence type="ECO:0000256" key="8">
    <source>
        <dbReference type="ARBA" id="ARBA00023239"/>
    </source>
</evidence>
<proteinExistence type="predicted"/>
<evidence type="ECO:0000256" key="9">
    <source>
        <dbReference type="NCBIfam" id="TIGR00190"/>
    </source>
</evidence>
<keyword evidence="5" id="KW-0862">Zinc</keyword>
<keyword evidence="4" id="KW-0479">Metal-binding</keyword>
<keyword evidence="6" id="KW-0408">Iron</keyword>
<dbReference type="SFLD" id="SFLDF00407">
    <property type="entry name" value="phosphomethylpyrimidine_syntha"/>
    <property type="match status" value="1"/>
</dbReference>
<dbReference type="NCBIfam" id="NF009895">
    <property type="entry name" value="PRK13352.1"/>
    <property type="match status" value="1"/>
</dbReference>
<dbReference type="Pfam" id="PF01964">
    <property type="entry name" value="ThiC_Rad_SAM"/>
    <property type="match status" value="1"/>
</dbReference>
<keyword evidence="11" id="KW-1185">Reference proteome</keyword>
<keyword evidence="3" id="KW-0949">S-adenosyl-L-methionine</keyword>
<dbReference type="NCBIfam" id="TIGR00190">
    <property type="entry name" value="thiC"/>
    <property type="match status" value="1"/>
</dbReference>
<dbReference type="InterPro" id="IPR002817">
    <property type="entry name" value="ThiC/BzaA/B"/>
</dbReference>
<gene>
    <name evidence="10" type="ORF">VU01_10399</name>
</gene>
<accession>A0A444JG91</accession>
<keyword evidence="2" id="KW-0004">4Fe-4S</keyword>
<dbReference type="GO" id="GO:0051539">
    <property type="term" value="F:4 iron, 4 sulfur cluster binding"/>
    <property type="evidence" value="ECO:0007669"/>
    <property type="project" value="UniProtKB-KW"/>
</dbReference>
<comment type="caution">
    <text evidence="10">The sequence shown here is derived from an EMBL/GenBank/DDBJ whole genome shotgun (WGS) entry which is preliminary data.</text>
</comment>
<dbReference type="SFLD" id="SFLDG01114">
    <property type="entry name" value="phosphomethylpyrimidine_syntha"/>
    <property type="match status" value="1"/>
</dbReference>
<evidence type="ECO:0000313" key="11">
    <source>
        <dbReference type="Proteomes" id="UP000288892"/>
    </source>
</evidence>
<organism evidence="10 11">
    <name type="scientific">Candidatus Electrothrix marina</name>
    <dbReference type="NCBI Taxonomy" id="1859130"/>
    <lineage>
        <taxon>Bacteria</taxon>
        <taxon>Pseudomonadati</taxon>
        <taxon>Thermodesulfobacteriota</taxon>
        <taxon>Desulfobulbia</taxon>
        <taxon>Desulfobulbales</taxon>
        <taxon>Desulfobulbaceae</taxon>
        <taxon>Candidatus Electrothrix</taxon>
    </lineage>
</organism>
<evidence type="ECO:0000256" key="5">
    <source>
        <dbReference type="ARBA" id="ARBA00022833"/>
    </source>
</evidence>
<reference evidence="10 11" key="1">
    <citation type="submission" date="2017-01" db="EMBL/GenBank/DDBJ databases">
        <title>The cable genome- insights into the physiology and evolution of filamentous bacteria capable of sulfide oxidation via long distance electron transfer.</title>
        <authorList>
            <person name="Schreiber L."/>
            <person name="Bjerg J.T."/>
            <person name="Boggild A."/>
            <person name="Van De Vossenberg J."/>
            <person name="Meysman F."/>
            <person name="Nielsen L.P."/>
            <person name="Schramm A."/>
            <person name="Kjeldsen K.U."/>
        </authorList>
    </citation>
    <scope>NUCLEOTIDE SEQUENCE [LARGE SCALE GENOMIC DNA]</scope>
    <source>
        <strain evidence="10">A5</strain>
    </source>
</reference>
<dbReference type="PANTHER" id="PTHR30557">
    <property type="entry name" value="THIAMINE BIOSYNTHESIS PROTEIN THIC"/>
    <property type="match status" value="1"/>
</dbReference>
<dbReference type="GO" id="GO:0070284">
    <property type="term" value="F:phosphomethylpyrimidine synthase activity"/>
    <property type="evidence" value="ECO:0007669"/>
    <property type="project" value="UniProtKB-EC"/>
</dbReference>
<dbReference type="GO" id="GO:0005829">
    <property type="term" value="C:cytosol"/>
    <property type="evidence" value="ECO:0007669"/>
    <property type="project" value="TreeGrafter"/>
</dbReference>
<protein>
    <recommendedName>
        <fullName evidence="9">Phosphomethylpyrimidine synthase</fullName>
        <ecNumber evidence="9">4.1.99.17</ecNumber>
    </recommendedName>
</protein>
<comment type="cofactor">
    <cofactor evidence="1">
        <name>[4Fe-4S] cluster</name>
        <dbReference type="ChEBI" id="CHEBI:49883"/>
    </cofactor>
</comment>
<sequence length="520" mass="57612">MQIRGIPNAVNPCVYILHIHGHCFVHLKREGRCTIGEARRRTEDPTNMERDGKGFRKSNCSAGTLFLFRQGEQTIRYTMQTLSTQLELARAGQITEQIKTVAQDEGLAPELIRSRVAKGEIVIANHPLRPQQKIVGIGTGLRTKVNASIGTSSDICDIDMEVRKAKIAEEEGADTLMELSAAGDFDTIRQAVLAGTNLPVGTVPLYQAFKETTTKYANPGKMDPEYLFDLIEKQLADGISFMAIHCGINQYTIERLRKQGYRYGGLVSKGGTFMVAWMDINGKENPLYEQFDRVCGLMKKYDAILSLGNGIRAGAIHDSHDRAQMAEMIINCELAELGRKMGCQIMVEGPGHVPLDEIAGNIMLEKRMSGNAPYYVLGPLPLDSGAGYDHITAAIGAANSSRHGADLVCYITPAEHLALPDEDDVREGVRATRLAVRVGDIAKYPDRRDNEKAAAMARRDMRWKDLEQYLLFPEIAKELRQERMPEKSDTCTMCGDFCAMKKGTEVFKDDMAGDKLSQIT</sequence>
<evidence type="ECO:0000313" key="10">
    <source>
        <dbReference type="EMBL" id="RWX52114.1"/>
    </source>
</evidence>
<dbReference type="Gene3D" id="3.20.20.540">
    <property type="entry name" value="Radical SAM ThiC family, central domain"/>
    <property type="match status" value="1"/>
</dbReference>
<dbReference type="AlphaFoldDB" id="A0A444JG91"/>
<dbReference type="SFLD" id="SFLDS00113">
    <property type="entry name" value="Radical_SAM_Phosphomethylpyrim"/>
    <property type="match status" value="1"/>
</dbReference>
<evidence type="ECO:0000256" key="4">
    <source>
        <dbReference type="ARBA" id="ARBA00022723"/>
    </source>
</evidence>
<dbReference type="EMBL" id="MTKS01000039">
    <property type="protein sequence ID" value="RWX52114.1"/>
    <property type="molecule type" value="Genomic_DNA"/>
</dbReference>
<dbReference type="GO" id="GO:0009228">
    <property type="term" value="P:thiamine biosynthetic process"/>
    <property type="evidence" value="ECO:0007669"/>
    <property type="project" value="UniProtKB-UniRule"/>
</dbReference>
<dbReference type="Proteomes" id="UP000288892">
    <property type="component" value="Unassembled WGS sequence"/>
</dbReference>
<evidence type="ECO:0000256" key="6">
    <source>
        <dbReference type="ARBA" id="ARBA00023004"/>
    </source>
</evidence>
<evidence type="ECO:0000256" key="1">
    <source>
        <dbReference type="ARBA" id="ARBA00001966"/>
    </source>
</evidence>
<dbReference type="GO" id="GO:0046872">
    <property type="term" value="F:metal ion binding"/>
    <property type="evidence" value="ECO:0007669"/>
    <property type="project" value="UniProtKB-KW"/>
</dbReference>
<evidence type="ECO:0000256" key="7">
    <source>
        <dbReference type="ARBA" id="ARBA00023014"/>
    </source>
</evidence>
<dbReference type="InterPro" id="IPR038521">
    <property type="entry name" value="ThiC/Bza_core_dom"/>
</dbReference>
<name>A0A444JG91_9BACT</name>
<keyword evidence="8 10" id="KW-0456">Lyase</keyword>
<dbReference type="EC" id="4.1.99.17" evidence="9"/>
<keyword evidence="7" id="KW-0411">Iron-sulfur</keyword>
<dbReference type="PANTHER" id="PTHR30557:SF1">
    <property type="entry name" value="PHOSPHOMETHYLPYRIMIDINE SYNTHASE, CHLOROPLASTIC"/>
    <property type="match status" value="1"/>
</dbReference>
<evidence type="ECO:0000256" key="2">
    <source>
        <dbReference type="ARBA" id="ARBA00022485"/>
    </source>
</evidence>